<dbReference type="PANTHER" id="PTHR46206">
    <property type="entry name" value="CYTOCHROME P450"/>
    <property type="match status" value="1"/>
</dbReference>
<evidence type="ECO:0000256" key="1">
    <source>
        <dbReference type="ARBA" id="ARBA00001971"/>
    </source>
</evidence>
<evidence type="ECO:0000256" key="2">
    <source>
        <dbReference type="ARBA" id="ARBA00010617"/>
    </source>
</evidence>
<keyword evidence="5" id="KW-0408">Iron</keyword>
<evidence type="ECO:0000256" key="6">
    <source>
        <dbReference type="SAM" id="Phobius"/>
    </source>
</evidence>
<dbReference type="InterPro" id="IPR036396">
    <property type="entry name" value="Cyt_P450_sf"/>
</dbReference>
<evidence type="ECO:0000256" key="4">
    <source>
        <dbReference type="ARBA" id="ARBA00023002"/>
    </source>
</evidence>
<dbReference type="SUPFAM" id="SSF48264">
    <property type="entry name" value="Cytochrome P450"/>
    <property type="match status" value="1"/>
</dbReference>
<dbReference type="EMBL" id="KV722571">
    <property type="protein sequence ID" value="OCH85653.1"/>
    <property type="molecule type" value="Genomic_DNA"/>
</dbReference>
<evidence type="ECO:0000313" key="8">
    <source>
        <dbReference type="Proteomes" id="UP000250043"/>
    </source>
</evidence>
<dbReference type="CDD" id="cd11041">
    <property type="entry name" value="CYP503A1-like"/>
    <property type="match status" value="1"/>
</dbReference>
<keyword evidence="4" id="KW-0560">Oxidoreductase</keyword>
<accession>A0A8E2AJG3</accession>
<dbReference type="OrthoDB" id="1844152at2759"/>
<name>A0A8E2AJG3_9APHY</name>
<dbReference type="Gene3D" id="1.10.630.10">
    <property type="entry name" value="Cytochrome P450"/>
    <property type="match status" value="2"/>
</dbReference>
<keyword evidence="6" id="KW-1133">Transmembrane helix</keyword>
<dbReference type="Pfam" id="PF00067">
    <property type="entry name" value="p450"/>
    <property type="match status" value="1"/>
</dbReference>
<keyword evidence="8" id="KW-1185">Reference proteome</keyword>
<comment type="similarity">
    <text evidence="2">Belongs to the cytochrome P450 family.</text>
</comment>
<dbReference type="InterPro" id="IPR001128">
    <property type="entry name" value="Cyt_P450"/>
</dbReference>
<dbReference type="GO" id="GO:0004497">
    <property type="term" value="F:monooxygenase activity"/>
    <property type="evidence" value="ECO:0007669"/>
    <property type="project" value="InterPro"/>
</dbReference>
<feature type="transmembrane region" description="Helical" evidence="6">
    <location>
        <begin position="121"/>
        <end position="139"/>
    </location>
</feature>
<organism evidence="7 8">
    <name type="scientific">Obba rivulosa</name>
    <dbReference type="NCBI Taxonomy" id="1052685"/>
    <lineage>
        <taxon>Eukaryota</taxon>
        <taxon>Fungi</taxon>
        <taxon>Dikarya</taxon>
        <taxon>Basidiomycota</taxon>
        <taxon>Agaricomycotina</taxon>
        <taxon>Agaricomycetes</taxon>
        <taxon>Polyporales</taxon>
        <taxon>Gelatoporiaceae</taxon>
        <taxon>Obba</taxon>
    </lineage>
</organism>
<proteinExistence type="inferred from homology"/>
<evidence type="ECO:0000256" key="3">
    <source>
        <dbReference type="ARBA" id="ARBA00022723"/>
    </source>
</evidence>
<gene>
    <name evidence="7" type="ORF">OBBRIDRAFT_807364</name>
</gene>
<dbReference type="GO" id="GO:0016705">
    <property type="term" value="F:oxidoreductase activity, acting on paired donors, with incorporation or reduction of molecular oxygen"/>
    <property type="evidence" value="ECO:0007669"/>
    <property type="project" value="InterPro"/>
</dbReference>
<dbReference type="AlphaFoldDB" id="A0A8E2AJG3"/>
<evidence type="ECO:0000256" key="5">
    <source>
        <dbReference type="ARBA" id="ARBA00023004"/>
    </source>
</evidence>
<keyword evidence="3" id="KW-0479">Metal-binding</keyword>
<sequence length="336" mass="38258">MIKKGYDRYRSSSFKLLIGTNWSIIVSNDKLIEELHHISDNTLSLLHAVKNLTRYLDYLVRETMKEMLIAMDSWLGMQSNIWIEIGALDKISTIFAQTFNCVLVGTEICRREDYITISSNFAINIAITSSILNILPYFLRPIVGPIITKLPKTLKGAMTHLKPEIERRQRLMEEYGNNWQDKPIDILTWLIEAAEGPEKEAKALATRVLVINAATIHTSSNYRTQTFTHALFNLATHPDFFKESMRMNGLGSMGFPRKALKSFTFSDGAYTPKGFYVSAPFSVHFDERFYPNAHTFEGFQFMQVDNPDDTTNNLVGAGMANTNAHFLLFGHGKHAW</sequence>
<reference evidence="7 8" key="1">
    <citation type="submission" date="2016-07" db="EMBL/GenBank/DDBJ databases">
        <title>Draft genome of the white-rot fungus Obba rivulosa 3A-2.</title>
        <authorList>
            <consortium name="DOE Joint Genome Institute"/>
            <person name="Miettinen O."/>
            <person name="Riley R."/>
            <person name="Acob R."/>
            <person name="Barry K."/>
            <person name="Cullen D."/>
            <person name="De Vries R."/>
            <person name="Hainaut M."/>
            <person name="Hatakka A."/>
            <person name="Henrissat B."/>
            <person name="Hilden K."/>
            <person name="Kuo R."/>
            <person name="Labutti K."/>
            <person name="Lipzen A."/>
            <person name="Makela M.R."/>
            <person name="Sandor L."/>
            <person name="Spatafora J.W."/>
            <person name="Grigoriev I.V."/>
            <person name="Hibbett D.S."/>
        </authorList>
    </citation>
    <scope>NUCLEOTIDE SEQUENCE [LARGE SCALE GENOMIC DNA]</scope>
    <source>
        <strain evidence="7 8">3A-2</strain>
    </source>
</reference>
<comment type="cofactor">
    <cofactor evidence="1">
        <name>heme</name>
        <dbReference type="ChEBI" id="CHEBI:30413"/>
    </cofactor>
</comment>
<dbReference type="GO" id="GO:0005506">
    <property type="term" value="F:iron ion binding"/>
    <property type="evidence" value="ECO:0007669"/>
    <property type="project" value="InterPro"/>
</dbReference>
<keyword evidence="6" id="KW-0812">Transmembrane</keyword>
<evidence type="ECO:0000313" key="7">
    <source>
        <dbReference type="EMBL" id="OCH85653.1"/>
    </source>
</evidence>
<dbReference type="Proteomes" id="UP000250043">
    <property type="component" value="Unassembled WGS sequence"/>
</dbReference>
<protein>
    <submittedName>
        <fullName evidence="7">Cytochrome P450</fullName>
    </submittedName>
</protein>
<dbReference type="GO" id="GO:0020037">
    <property type="term" value="F:heme binding"/>
    <property type="evidence" value="ECO:0007669"/>
    <property type="project" value="InterPro"/>
</dbReference>
<keyword evidence="6" id="KW-0472">Membrane</keyword>